<dbReference type="RefSeq" id="XP_009540974.1">
    <property type="nucleotide sequence ID" value="XM_009542679.1"/>
</dbReference>
<dbReference type="PANTHER" id="PTHR47942">
    <property type="entry name" value="TETRATRICOPEPTIDE REPEAT (TPR)-LIKE SUPERFAMILY PROTEIN-RELATED"/>
    <property type="match status" value="1"/>
</dbReference>
<dbReference type="Proteomes" id="UP000030671">
    <property type="component" value="Unassembled WGS sequence"/>
</dbReference>
<keyword evidence="1" id="KW-0677">Repeat</keyword>
<sequence length="761" mass="86449">MFLWKAVRQPTSLCRPISRKHRPKYNVYASIVHRARLISTSSPGAAVNPTVELVQQFRDRVWHAITSPDDLSRVHEAYTALRGAIFTSEDAQTEAKDQKILSKADFSDALDVLASSGEQDDLTLAQQILGDVLALFGESVVPELELATIKNLIRRGNVQAVFNWIESMEHPDLSHWHLFFDFCSKQGKIDAMWVAIKRMSHSESPPTNETFKFILRALFQSSSVPSLAKVLHVVDHLQQARLPFDASLLSLMVEGFTSRGLFVQANRLEVVYQSRIGQRKHTAPATERGRNYRLAKCYRTEGKQFATHLFNSFRQRGFKPHHDTLLAIISASFALEDLPYWEETLGVEANHDVWTGLIKNSLASKRPHWRTLKIYAQAKEVGIRPDVTLAGPLIRALCATYVRPPTAEAIDQALELYRDINIPSSQASGEAGGTAEAAAQWLTIHHILIRALIASPAKEKHFKIAVELLKDMCRRKEPMDSTTATSLTTLLMRAASDFNEAFVFYTFMRDYEEAPLDAHGYATILHTFSDLQFDNKTIPPWDKYFQILRDMRTAGHSYTPHVYTSVLRQMARIATGLSPDDPGDFDAYRKLILSIRQLHHFLTLDASLTPDTALWNQLMDTYQRSLCYQDAQRIWDMLYLSRAIDQTSISIIFDAYGFAGASKAAFRLFEKLHEDGYRLNLRNWHAWLECLCRSGQFGEAVRQLCVEMGKGVDDVAPDEDSVRIILKFARHYSARVVADVRSRIQAHLPGLWKTLPDHLRH</sequence>
<dbReference type="Gene3D" id="1.25.40.10">
    <property type="entry name" value="Tetratricopeptide repeat domain"/>
    <property type="match status" value="4"/>
</dbReference>
<dbReference type="STRING" id="747525.W4KMI0"/>
<protein>
    <recommendedName>
        <fullName evidence="4">Pentacotripeptide-repeat region of PRORP domain-containing protein</fullName>
    </recommendedName>
</protein>
<reference evidence="2 3" key="1">
    <citation type="journal article" date="2012" name="New Phytol.">
        <title>Insight into trade-off between wood decay and parasitism from the genome of a fungal forest pathogen.</title>
        <authorList>
            <person name="Olson A."/>
            <person name="Aerts A."/>
            <person name="Asiegbu F."/>
            <person name="Belbahri L."/>
            <person name="Bouzid O."/>
            <person name="Broberg A."/>
            <person name="Canback B."/>
            <person name="Coutinho P.M."/>
            <person name="Cullen D."/>
            <person name="Dalman K."/>
            <person name="Deflorio G."/>
            <person name="van Diepen L.T."/>
            <person name="Dunand C."/>
            <person name="Duplessis S."/>
            <person name="Durling M."/>
            <person name="Gonthier P."/>
            <person name="Grimwood J."/>
            <person name="Fossdal C.G."/>
            <person name="Hansson D."/>
            <person name="Henrissat B."/>
            <person name="Hietala A."/>
            <person name="Himmelstrand K."/>
            <person name="Hoffmeister D."/>
            <person name="Hogberg N."/>
            <person name="James T.Y."/>
            <person name="Karlsson M."/>
            <person name="Kohler A."/>
            <person name="Kues U."/>
            <person name="Lee Y.H."/>
            <person name="Lin Y.C."/>
            <person name="Lind M."/>
            <person name="Lindquist E."/>
            <person name="Lombard V."/>
            <person name="Lucas S."/>
            <person name="Lunden K."/>
            <person name="Morin E."/>
            <person name="Murat C."/>
            <person name="Park J."/>
            <person name="Raffaello T."/>
            <person name="Rouze P."/>
            <person name="Salamov A."/>
            <person name="Schmutz J."/>
            <person name="Solheim H."/>
            <person name="Stahlberg J."/>
            <person name="Velez H."/>
            <person name="de Vries R.P."/>
            <person name="Wiebenga A."/>
            <person name="Woodward S."/>
            <person name="Yakovlev I."/>
            <person name="Garbelotto M."/>
            <person name="Martin F."/>
            <person name="Grigoriev I.V."/>
            <person name="Stenlid J."/>
        </authorList>
    </citation>
    <scope>NUCLEOTIDE SEQUENCE [LARGE SCALE GENOMIC DNA]</scope>
    <source>
        <strain evidence="2 3">TC 32-1</strain>
    </source>
</reference>
<dbReference type="eggNOG" id="ENOG502SC0E">
    <property type="taxonomic scope" value="Eukaryota"/>
</dbReference>
<dbReference type="GeneID" id="20668060"/>
<dbReference type="InterPro" id="IPR011990">
    <property type="entry name" value="TPR-like_helical_dom_sf"/>
</dbReference>
<dbReference type="EMBL" id="KI925454">
    <property type="protein sequence ID" value="ETW87022.1"/>
    <property type="molecule type" value="Genomic_DNA"/>
</dbReference>
<organism evidence="2 3">
    <name type="scientific">Heterobasidion irregulare (strain TC 32-1)</name>
    <dbReference type="NCBI Taxonomy" id="747525"/>
    <lineage>
        <taxon>Eukaryota</taxon>
        <taxon>Fungi</taxon>
        <taxon>Dikarya</taxon>
        <taxon>Basidiomycota</taxon>
        <taxon>Agaricomycotina</taxon>
        <taxon>Agaricomycetes</taxon>
        <taxon>Russulales</taxon>
        <taxon>Bondarzewiaceae</taxon>
        <taxon>Heterobasidion</taxon>
        <taxon>Heterobasidion annosum species complex</taxon>
    </lineage>
</organism>
<evidence type="ECO:0000313" key="3">
    <source>
        <dbReference type="Proteomes" id="UP000030671"/>
    </source>
</evidence>
<dbReference type="InParanoid" id="W4KMI0"/>
<dbReference type="KEGG" id="hir:HETIRDRAFT_166545"/>
<evidence type="ECO:0008006" key="4">
    <source>
        <dbReference type="Google" id="ProtNLM"/>
    </source>
</evidence>
<dbReference type="PANTHER" id="PTHR47942:SF63">
    <property type="entry name" value="PENTATRICOPEPTIDE REPEAT-CONTAINING PROTEIN"/>
    <property type="match status" value="1"/>
</dbReference>
<accession>W4KMI0</accession>
<keyword evidence="3" id="KW-1185">Reference proteome</keyword>
<dbReference type="HOGENOM" id="CLU_019520_0_0_1"/>
<name>W4KMI0_HETIT</name>
<dbReference type="InterPro" id="IPR051222">
    <property type="entry name" value="PPR/CCM1_RNA-binding"/>
</dbReference>
<gene>
    <name evidence="2" type="ORF">HETIRDRAFT_166545</name>
</gene>
<proteinExistence type="predicted"/>
<dbReference type="OrthoDB" id="185373at2759"/>
<evidence type="ECO:0000313" key="2">
    <source>
        <dbReference type="EMBL" id="ETW87022.1"/>
    </source>
</evidence>
<evidence type="ECO:0000256" key="1">
    <source>
        <dbReference type="ARBA" id="ARBA00022737"/>
    </source>
</evidence>
<dbReference type="AlphaFoldDB" id="W4KMI0"/>